<keyword evidence="3" id="KW-1185">Reference proteome</keyword>
<comment type="caution">
    <text evidence="2">The sequence shown here is derived from an EMBL/GenBank/DDBJ whole genome shotgun (WGS) entry which is preliminary data.</text>
</comment>
<dbReference type="SUPFAM" id="SSF51445">
    <property type="entry name" value="(Trans)glycosidases"/>
    <property type="match status" value="1"/>
</dbReference>
<dbReference type="InterPro" id="IPR006047">
    <property type="entry name" value="GH13_cat_dom"/>
</dbReference>
<dbReference type="GO" id="GO:0047470">
    <property type="term" value="F:(1,4)-alpha-D-glucan 1-alpha-D-glucosylmutase activity"/>
    <property type="evidence" value="ECO:0007669"/>
    <property type="project" value="TreeGrafter"/>
</dbReference>
<dbReference type="CDD" id="cd11336">
    <property type="entry name" value="AmyAc_MTSase"/>
    <property type="match status" value="1"/>
</dbReference>
<dbReference type="Gene3D" id="1.10.10.470">
    <property type="entry name" value="Maltooligosyl trehalose synthase, domain 4"/>
    <property type="match status" value="1"/>
</dbReference>
<dbReference type="Pfam" id="PF00128">
    <property type="entry name" value="Alpha-amylase"/>
    <property type="match status" value="1"/>
</dbReference>
<dbReference type="InterPro" id="IPR017853">
    <property type="entry name" value="GH"/>
</dbReference>
<dbReference type="PANTHER" id="PTHR10357">
    <property type="entry name" value="ALPHA-AMYLASE FAMILY MEMBER"/>
    <property type="match status" value="1"/>
</dbReference>
<dbReference type="GO" id="GO:0005992">
    <property type="term" value="P:trehalose biosynthetic process"/>
    <property type="evidence" value="ECO:0007669"/>
    <property type="project" value="TreeGrafter"/>
</dbReference>
<evidence type="ECO:0000313" key="2">
    <source>
        <dbReference type="EMBL" id="KAB1642691.1"/>
    </source>
</evidence>
<dbReference type="AlphaFoldDB" id="A0A7J5BCL9"/>
<reference evidence="2 3" key="1">
    <citation type="submission" date="2019-09" db="EMBL/GenBank/DDBJ databases">
        <title>Phylogeny of genus Pseudoclavibacter and closely related genus.</title>
        <authorList>
            <person name="Li Y."/>
        </authorList>
    </citation>
    <scope>NUCLEOTIDE SEQUENCE [LARGE SCALE GENOMIC DNA]</scope>
    <source>
        <strain evidence="2 3">KCTC 13959</strain>
    </source>
</reference>
<protein>
    <submittedName>
        <fullName evidence="2">Malto-oligosyltrehalose synthase</fullName>
    </submittedName>
</protein>
<dbReference type="OrthoDB" id="9761577at2"/>
<gene>
    <name evidence="2" type="primary">treY</name>
    <name evidence="2" type="ORF">F8O05_09530</name>
</gene>
<evidence type="ECO:0000313" key="3">
    <source>
        <dbReference type="Proteomes" id="UP000433493"/>
    </source>
</evidence>
<dbReference type="PANTHER" id="PTHR10357:SF216">
    <property type="entry name" value="MALTOOLIGOSYL TREHALOSE SYNTHASE-RELATED"/>
    <property type="match status" value="1"/>
</dbReference>
<proteinExistence type="predicted"/>
<evidence type="ECO:0000259" key="1">
    <source>
        <dbReference type="SMART" id="SM00642"/>
    </source>
</evidence>
<accession>A0A7J5BCL9</accession>
<dbReference type="RefSeq" id="WP_158052493.1">
    <property type="nucleotide sequence ID" value="NZ_WBKB01000005.1"/>
</dbReference>
<feature type="domain" description="Glycosyl hydrolase family 13 catalytic" evidence="1">
    <location>
        <begin position="4"/>
        <end position="681"/>
    </location>
</feature>
<dbReference type="NCBIfam" id="TIGR02401">
    <property type="entry name" value="trehalose_TreY"/>
    <property type="match status" value="1"/>
</dbReference>
<dbReference type="InterPro" id="IPR013797">
    <property type="entry name" value="Maltooligo_trehalose_synth_4"/>
</dbReference>
<dbReference type="Gene3D" id="3.30.1590.10">
    <property type="entry name" value="Maltooligosyl trehalose synthase, domain 2"/>
    <property type="match status" value="1"/>
</dbReference>
<dbReference type="SMART" id="SM00642">
    <property type="entry name" value="Aamy"/>
    <property type="match status" value="1"/>
</dbReference>
<dbReference type="Proteomes" id="UP000433493">
    <property type="component" value="Unassembled WGS sequence"/>
</dbReference>
<dbReference type="InterPro" id="IPR012767">
    <property type="entry name" value="Trehalose_TreY"/>
</dbReference>
<dbReference type="EMBL" id="WBKB01000005">
    <property type="protein sequence ID" value="KAB1642691.1"/>
    <property type="molecule type" value="Genomic_DNA"/>
</dbReference>
<dbReference type="Gene3D" id="1.10.150.200">
    <property type="entry name" value="Maltooligosyl trehalose synthase, domain 3"/>
    <property type="match status" value="1"/>
</dbReference>
<organism evidence="2 3">
    <name type="scientific">Gulosibacter chungangensis</name>
    <dbReference type="NCBI Taxonomy" id="979746"/>
    <lineage>
        <taxon>Bacteria</taxon>
        <taxon>Bacillati</taxon>
        <taxon>Actinomycetota</taxon>
        <taxon>Actinomycetes</taxon>
        <taxon>Micrococcales</taxon>
        <taxon>Microbacteriaceae</taxon>
        <taxon>Gulosibacter</taxon>
    </lineage>
</organism>
<dbReference type="Gene3D" id="3.20.20.80">
    <property type="entry name" value="Glycosidases"/>
    <property type="match status" value="1"/>
</dbReference>
<name>A0A7J5BCL9_9MICO</name>
<dbReference type="GO" id="GO:0030980">
    <property type="term" value="P:alpha-glucan catabolic process"/>
    <property type="evidence" value="ECO:0007669"/>
    <property type="project" value="TreeGrafter"/>
</dbReference>
<sequence>MRTPASTYRLQLTEDFTLHDAAARVPYLAGLGVDWVYLSPILQATTGSSHGYDVVDPTRVDAARGGREGLEQLARAAHEAGMGVLVDIVPNHMGVEVPKENPWWWDVLQHGQGSEYAKYFDIDWEAGNGKIRLPVLGDDDMPTGPGEPIGNLWIDRGAGVVRYYDHEYPLAPGSADNEQDDPRTVLRRQHYRLAHWREGDFALNYRRFFTITSLAGVRVEDDEVWDATHAEILSWVRDGLVDGLRIDHPDGLRDPAGYLARLREKTGGIYVTVEKILHFGEDLPDWACEGTTGYDALGEYERVMVDATAAQVLDDSTSALSRTDVDDWPTLIHKMKRYVTDGPLRAEIHWVAREIARSGVEIDQAEDALAEIAAAFEVYRTYLPTGADHLRQAARDAADWREDLAESIEQVHAVLADPEHPAAKRFQQVTGMVMAKAVEDRAFYRYSRLTSLNEVGGDPSLFAIDVAKFHELQQRRLDNWPAAQTALTTHDTKRSEDVRARIDVLSELPEEWHDLLEDLLEIAPIRNHAFANLLWQAIIGVWPARRERLANYAIKAAREAGDYTTWTEVDEEYEDEILAAVDAAFDHPAARALISNFLDQVRVPGWTNSLVIKGMQLLAPGVPDVYQGSELWNYSLVDPDNRRAVRWESRETALEAVNRGARPETDESGAVKLMITTAALRLRKHFGQKFKDYQPWYAKGAAKDHVIAFDRGGVAFVGMRRPIGLERGGGWHDTKLPLPEGTWVDQLSGRKFSGTVPLGALLNQLPLVILLRS</sequence>